<evidence type="ECO:0000313" key="11">
    <source>
        <dbReference type="EMBL" id="SDF18677.1"/>
    </source>
</evidence>
<evidence type="ECO:0000256" key="3">
    <source>
        <dbReference type="ARBA" id="ARBA00022475"/>
    </source>
</evidence>
<dbReference type="InterPro" id="IPR003362">
    <property type="entry name" value="Bact_transf"/>
</dbReference>
<gene>
    <name evidence="11" type="ORF">SAMN04488567_3606</name>
</gene>
<proteinExistence type="inferred from homology"/>
<keyword evidence="12" id="KW-1185">Reference proteome</keyword>
<keyword evidence="8" id="KW-0270">Exopolysaccharide synthesis</keyword>
<keyword evidence="4 11" id="KW-0808">Transferase</keyword>
<dbReference type="PANTHER" id="PTHR30576">
    <property type="entry name" value="COLANIC BIOSYNTHESIS UDP-GLUCOSE LIPID CARRIER TRANSFERASE"/>
    <property type="match status" value="1"/>
</dbReference>
<keyword evidence="5 9" id="KW-0812">Transmembrane</keyword>
<evidence type="ECO:0000313" key="12">
    <source>
        <dbReference type="Proteomes" id="UP000198922"/>
    </source>
</evidence>
<feature type="domain" description="Bacterial sugar transferase" evidence="10">
    <location>
        <begin position="32"/>
        <end position="222"/>
    </location>
</feature>
<dbReference type="AlphaFoldDB" id="A0A1G7J131"/>
<keyword evidence="6 9" id="KW-1133">Transmembrane helix</keyword>
<keyword evidence="3" id="KW-1003">Cell membrane</keyword>
<evidence type="ECO:0000259" key="10">
    <source>
        <dbReference type="Pfam" id="PF02397"/>
    </source>
</evidence>
<sequence>MGHLSATTSGKDSDFAPRHRRRGALRYVEIPKRGLDLLLCLVLLPTILPIIAFLYLLVRLDGGPGFFGHQRIGRDGRRFRCWKIRTMVPDAQERLAALLAADPEARAEWQRDRKLRRDPRVTRLGGFLRASSLDELPQIWNVLRGEMSLIGPRPITAAELMRYGAEKGVYLALRPGITGLWQVSGRNDLSYDQRVRLDAEYQARVSLGTDLRILYRTAGAVLMRTGL</sequence>
<dbReference type="EMBL" id="FNAT01000008">
    <property type="protein sequence ID" value="SDF18677.1"/>
    <property type="molecule type" value="Genomic_DNA"/>
</dbReference>
<evidence type="ECO:0000256" key="9">
    <source>
        <dbReference type="SAM" id="Phobius"/>
    </source>
</evidence>
<dbReference type="RefSeq" id="WP_090114287.1">
    <property type="nucleotide sequence ID" value="NZ_FNAT01000008.1"/>
</dbReference>
<evidence type="ECO:0000256" key="7">
    <source>
        <dbReference type="ARBA" id="ARBA00023136"/>
    </source>
</evidence>
<reference evidence="12" key="1">
    <citation type="submission" date="2016-10" db="EMBL/GenBank/DDBJ databases">
        <authorList>
            <person name="Varghese N."/>
            <person name="Submissions S."/>
        </authorList>
    </citation>
    <scope>NUCLEOTIDE SEQUENCE [LARGE SCALE GENOMIC DNA]</scope>
    <source>
        <strain evidence="12">DSM 21424</strain>
    </source>
</reference>
<dbReference type="GO" id="GO:0016780">
    <property type="term" value="F:phosphotransferase activity, for other substituted phosphate groups"/>
    <property type="evidence" value="ECO:0007669"/>
    <property type="project" value="TreeGrafter"/>
</dbReference>
<evidence type="ECO:0000256" key="2">
    <source>
        <dbReference type="ARBA" id="ARBA00006464"/>
    </source>
</evidence>
<evidence type="ECO:0000256" key="4">
    <source>
        <dbReference type="ARBA" id="ARBA00022679"/>
    </source>
</evidence>
<evidence type="ECO:0000256" key="8">
    <source>
        <dbReference type="ARBA" id="ARBA00023169"/>
    </source>
</evidence>
<evidence type="ECO:0000256" key="1">
    <source>
        <dbReference type="ARBA" id="ARBA00004236"/>
    </source>
</evidence>
<dbReference type="GO" id="GO:0000271">
    <property type="term" value="P:polysaccharide biosynthetic process"/>
    <property type="evidence" value="ECO:0007669"/>
    <property type="project" value="UniProtKB-KW"/>
</dbReference>
<evidence type="ECO:0000256" key="5">
    <source>
        <dbReference type="ARBA" id="ARBA00022692"/>
    </source>
</evidence>
<comment type="similarity">
    <text evidence="2">Belongs to the bacterial sugar transferase family.</text>
</comment>
<organism evidence="11 12">
    <name type="scientific">Limimaricola pyoseonensis</name>
    <dbReference type="NCBI Taxonomy" id="521013"/>
    <lineage>
        <taxon>Bacteria</taxon>
        <taxon>Pseudomonadati</taxon>
        <taxon>Pseudomonadota</taxon>
        <taxon>Alphaproteobacteria</taxon>
        <taxon>Rhodobacterales</taxon>
        <taxon>Paracoccaceae</taxon>
        <taxon>Limimaricola</taxon>
    </lineage>
</organism>
<dbReference type="PANTHER" id="PTHR30576:SF4">
    <property type="entry name" value="UNDECAPRENYL-PHOSPHATE GALACTOSE PHOSPHOTRANSFERASE"/>
    <property type="match status" value="1"/>
</dbReference>
<comment type="subcellular location">
    <subcellularLocation>
        <location evidence="1">Cell membrane</location>
    </subcellularLocation>
</comment>
<accession>A0A1G7J131</accession>
<dbReference type="STRING" id="521013.SAMN04488567_3606"/>
<evidence type="ECO:0000256" key="6">
    <source>
        <dbReference type="ARBA" id="ARBA00022989"/>
    </source>
</evidence>
<protein>
    <submittedName>
        <fullName evidence="11">Sugar transferase involved in LPS biosynthesis (Colanic, teichoic acid)</fullName>
    </submittedName>
</protein>
<dbReference type="Pfam" id="PF02397">
    <property type="entry name" value="Bac_transf"/>
    <property type="match status" value="1"/>
</dbReference>
<dbReference type="Proteomes" id="UP000198922">
    <property type="component" value="Unassembled WGS sequence"/>
</dbReference>
<name>A0A1G7J131_9RHOB</name>
<feature type="transmembrane region" description="Helical" evidence="9">
    <location>
        <begin position="35"/>
        <end position="58"/>
    </location>
</feature>
<keyword evidence="7 9" id="KW-0472">Membrane</keyword>
<dbReference type="GO" id="GO:0005886">
    <property type="term" value="C:plasma membrane"/>
    <property type="evidence" value="ECO:0007669"/>
    <property type="project" value="UniProtKB-SubCell"/>
</dbReference>
<dbReference type="OrthoDB" id="9808602at2"/>